<accession>U1I0G6</accession>
<dbReference type="PANTHER" id="PTHR28055:SF1">
    <property type="entry name" value="ALTERED INHERITANCE OF MITOCHONDRIA PROTEIN 41, MITOCHONDRIAL"/>
    <property type="match status" value="1"/>
</dbReference>
<protein>
    <recommendedName>
        <fullName evidence="1">Altered inheritance of mitochondria protein 41</fullName>
    </recommendedName>
</protein>
<dbReference type="GeneID" id="19237283"/>
<dbReference type="InterPro" id="IPR042184">
    <property type="entry name" value="YqeY/Aim41_N"/>
</dbReference>
<dbReference type="PANTHER" id="PTHR28055">
    <property type="entry name" value="ALTERED INHERITANCE OF MITOCHONDRIA PROTEIN 41, MITOCHONDRIAL"/>
    <property type="match status" value="1"/>
</dbReference>
<dbReference type="OMA" id="RWNSTGP"/>
<dbReference type="RefSeq" id="XP_007785902.1">
    <property type="nucleotide sequence ID" value="XM_007787712.1"/>
</dbReference>
<organism evidence="2 3">
    <name type="scientific">Endocarpon pusillum (strain Z07020 / HMAS-L-300199)</name>
    <name type="common">Lichen-forming fungus</name>
    <dbReference type="NCBI Taxonomy" id="1263415"/>
    <lineage>
        <taxon>Eukaryota</taxon>
        <taxon>Fungi</taxon>
        <taxon>Dikarya</taxon>
        <taxon>Ascomycota</taxon>
        <taxon>Pezizomycotina</taxon>
        <taxon>Eurotiomycetes</taxon>
        <taxon>Chaetothyriomycetidae</taxon>
        <taxon>Verrucariales</taxon>
        <taxon>Verrucariaceae</taxon>
        <taxon>Endocarpon</taxon>
    </lineage>
</organism>
<dbReference type="eggNOG" id="ENOG502SDB7">
    <property type="taxonomic scope" value="Eukaryota"/>
</dbReference>
<reference evidence="3" key="1">
    <citation type="journal article" date="2014" name="BMC Genomics">
        <title>Genome characteristics reveal the impact of lichenization on lichen-forming fungus Endocarpon pusillum Hedwig (Verrucariales, Ascomycota).</title>
        <authorList>
            <person name="Wang Y.-Y."/>
            <person name="Liu B."/>
            <person name="Zhang X.-Y."/>
            <person name="Zhou Q.-M."/>
            <person name="Zhang T."/>
            <person name="Li H."/>
            <person name="Yu Y.-F."/>
            <person name="Zhang X.-L."/>
            <person name="Hao X.-Y."/>
            <person name="Wang M."/>
            <person name="Wang L."/>
            <person name="Wei J.-C."/>
        </authorList>
    </citation>
    <scope>NUCLEOTIDE SEQUENCE [LARGE SCALE GENOMIC DNA]</scope>
    <source>
        <strain evidence="3">Z07020 / HMAS-L-300199</strain>
    </source>
</reference>
<dbReference type="OrthoDB" id="538640at2759"/>
<proteinExistence type="inferred from homology"/>
<comment type="subcellular location">
    <subcellularLocation>
        <location evidence="1">Mitochondrion</location>
    </subcellularLocation>
</comment>
<dbReference type="Gene3D" id="1.10.1510.10">
    <property type="entry name" value="Uncharacterised protein YqeY/AIM41 PF09424, N-terminal domain"/>
    <property type="match status" value="1"/>
</dbReference>
<name>U1I0G6_ENDPU</name>
<evidence type="ECO:0000313" key="3">
    <source>
        <dbReference type="Proteomes" id="UP000019373"/>
    </source>
</evidence>
<comment type="similarity">
    <text evidence="1">Belongs to the AIM41 family.</text>
</comment>
<evidence type="ECO:0000256" key="1">
    <source>
        <dbReference type="RuleBase" id="RU365099"/>
    </source>
</evidence>
<dbReference type="Pfam" id="PF09424">
    <property type="entry name" value="YqeY"/>
    <property type="match status" value="1"/>
</dbReference>
<dbReference type="GO" id="GO:0005739">
    <property type="term" value="C:mitochondrion"/>
    <property type="evidence" value="ECO:0007669"/>
    <property type="project" value="UniProtKB-SubCell"/>
</dbReference>
<gene>
    <name evidence="1" type="primary">AIM41</name>
    <name evidence="2" type="ORF">EPUS_02229</name>
</gene>
<keyword evidence="1" id="KW-0496">Mitochondrion</keyword>
<dbReference type="Proteomes" id="UP000019373">
    <property type="component" value="Unassembled WGS sequence"/>
</dbReference>
<keyword evidence="3" id="KW-1185">Reference proteome</keyword>
<evidence type="ECO:0000313" key="2">
    <source>
        <dbReference type="EMBL" id="ERF76690.1"/>
    </source>
</evidence>
<dbReference type="EMBL" id="KE720721">
    <property type="protein sequence ID" value="ERF76690.1"/>
    <property type="molecule type" value="Genomic_DNA"/>
</dbReference>
<dbReference type="AlphaFoldDB" id="U1I0G6"/>
<dbReference type="SUPFAM" id="SSF89095">
    <property type="entry name" value="GatB/YqeY motif"/>
    <property type="match status" value="1"/>
</dbReference>
<dbReference type="InterPro" id="IPR019004">
    <property type="entry name" value="YqeY/Aim41"/>
</dbReference>
<sequence>MLRCIRQPKCLALRVIRHTSSTSEPTPPLLAKIRNDLKSAMRAKDKSRLNVLRAILSDATNASKGPSPVKTDVQVLALLRKRLAGSKAASEEFAQAKRDDLKAKQDEEIAVMDEYAGQVETVAEEDIATAVEQAYQALKDTAKLNAGMMLKELLRPGGLLNGKAVDGSRVAKMVQEILQSKT</sequence>
<dbReference type="HOGENOM" id="CLU_079430_0_1_1"/>
<dbReference type="InterPro" id="IPR003789">
    <property type="entry name" value="Asn/Gln_tRNA_amidoTrase-B-like"/>
</dbReference>
<dbReference type="GO" id="GO:0016884">
    <property type="term" value="F:carbon-nitrogen ligase activity, with glutamine as amido-N-donor"/>
    <property type="evidence" value="ECO:0007669"/>
    <property type="project" value="UniProtKB-UniRule"/>
</dbReference>